<dbReference type="GO" id="GO:0032259">
    <property type="term" value="P:methylation"/>
    <property type="evidence" value="ECO:0007669"/>
    <property type="project" value="UniProtKB-KW"/>
</dbReference>
<evidence type="ECO:0000256" key="1">
    <source>
        <dbReference type="ARBA" id="ARBA00022603"/>
    </source>
</evidence>
<feature type="domain" description="Protein arginine N-methyltransferase" evidence="5">
    <location>
        <begin position="198"/>
        <end position="364"/>
    </location>
</feature>
<evidence type="ECO:0000256" key="4">
    <source>
        <dbReference type="PROSITE-ProRule" id="PRU01015"/>
    </source>
</evidence>
<dbReference type="Gene3D" id="3.40.50.150">
    <property type="entry name" value="Vaccinia Virus protein VP39"/>
    <property type="match status" value="2"/>
</dbReference>
<dbReference type="FunFam" id="3.40.50.150:FF:000071">
    <property type="entry name" value="Protein arginine N-methyltransferase 7"/>
    <property type="match status" value="1"/>
</dbReference>
<evidence type="ECO:0000313" key="6">
    <source>
        <dbReference type="EMBL" id="SSX25176.1"/>
    </source>
</evidence>
<protein>
    <submittedName>
        <fullName evidence="6">CSON012062 protein</fullName>
    </submittedName>
</protein>
<dbReference type="InterPro" id="IPR025799">
    <property type="entry name" value="Arg_MeTrfase"/>
</dbReference>
<dbReference type="PANTHER" id="PTHR11006:SF4">
    <property type="entry name" value="PROTEIN ARGININE N-METHYLTRANSFERASE 7"/>
    <property type="match status" value="1"/>
</dbReference>
<dbReference type="PROSITE" id="PS51678">
    <property type="entry name" value="SAM_MT_PRMT"/>
    <property type="match status" value="1"/>
</dbReference>
<proteinExistence type="predicted"/>
<evidence type="ECO:0000256" key="2">
    <source>
        <dbReference type="ARBA" id="ARBA00022679"/>
    </source>
</evidence>
<dbReference type="InterPro" id="IPR029063">
    <property type="entry name" value="SAM-dependent_MTases_sf"/>
</dbReference>
<dbReference type="Pfam" id="PF22528">
    <property type="entry name" value="PRMT_C"/>
    <property type="match status" value="2"/>
</dbReference>
<feature type="domain" description="Protein arginine N-methyltransferase" evidence="5">
    <location>
        <begin position="534"/>
        <end position="672"/>
    </location>
</feature>
<dbReference type="InterPro" id="IPR055135">
    <property type="entry name" value="PRMT_dom"/>
</dbReference>
<evidence type="ECO:0000259" key="5">
    <source>
        <dbReference type="Pfam" id="PF22528"/>
    </source>
</evidence>
<keyword evidence="2 4" id="KW-0808">Transferase</keyword>
<organism evidence="6">
    <name type="scientific">Culicoides sonorensis</name>
    <name type="common">Biting midge</name>
    <dbReference type="NCBI Taxonomy" id="179676"/>
    <lineage>
        <taxon>Eukaryota</taxon>
        <taxon>Metazoa</taxon>
        <taxon>Ecdysozoa</taxon>
        <taxon>Arthropoda</taxon>
        <taxon>Hexapoda</taxon>
        <taxon>Insecta</taxon>
        <taxon>Pterygota</taxon>
        <taxon>Neoptera</taxon>
        <taxon>Endopterygota</taxon>
        <taxon>Diptera</taxon>
        <taxon>Nematocera</taxon>
        <taxon>Chironomoidea</taxon>
        <taxon>Ceratopogonidae</taxon>
        <taxon>Ceratopogoninae</taxon>
        <taxon>Culicoides</taxon>
        <taxon>Monoculicoides</taxon>
    </lineage>
</organism>
<dbReference type="SUPFAM" id="SSF53335">
    <property type="entry name" value="S-adenosyl-L-methionine-dependent methyltransferases"/>
    <property type="match status" value="2"/>
</dbReference>
<sequence length="784" mass="89113">MEVHPNAVDLDMTKVWHQLRSKLKNKILEYKMTNNNEIKSYDDEFDENQDIARSRFADMLHDTDRNQKYYLGLKAAIERMHENGKKANVLDIGTGTGLLSMMAVKLGADSVIACDGFMPAVECASKIIEANGMKDKIKLIKKHSTQIKVGVDMEHRANILVTEVFDTELIGEGAIGTFNHAHSKLLEKDCIVVPTLGTIYVQIIESPVVSAWNNIKLIADLEGDILLRPPTTVVNCPREVTVQDLQLSQLTESSFRALSEPIAVFDFDFSGADAIEKQRKSIKTIKILQTGLAQAVFMWWDLKMDVDKKVVLSCAPYWAHPDFDVNKSNDFPQNDIPWRDHWLQAIYYLPQNNVLLSENREIQIISNHDEFSLWFQIGQTEHLVLNEKPSCTCGIHLACPRSRIMQVNDSLRNKKMIQHLEEWNLKGSTLLVIGNGISLIGLAASKMEPSPSRVMIIEPNRILRTALEEFVDDNKLWNVNVKENCDKIKFSTVTHLFFEPSCVEVLPWTNFKYFNFIKKYHDNFGPHIKYSPIKATLKAVPVQFLDLHKIRCPLKNCEGFDMSKYDEMILNAIDLADPEVEVHSLWEYPCKAVGQISTLLEIDVSDIKREYEVSGLIESDNDFNGIAIWIDWQLNSNPKSIISTGPKEPIQNREYIKWSMHDKQGVYFVQSTKNQISFKFGQAGGAYMIILRIPFRRVRLKKCARSEERKKSVLPEVSNANDPRNAIHVPNFVQSLSGTTIKTFGRLAFDGFIKEGIEPGLAYVSLSSSNEIKALGFVLFAVLL</sequence>
<dbReference type="CDD" id="cd02440">
    <property type="entry name" value="AdoMet_MTases"/>
    <property type="match status" value="1"/>
</dbReference>
<dbReference type="Pfam" id="PF06325">
    <property type="entry name" value="PrmA"/>
    <property type="match status" value="1"/>
</dbReference>
<dbReference type="Gene3D" id="2.70.160.11">
    <property type="entry name" value="Hnrnp arginine n-methyltransferase1"/>
    <property type="match status" value="2"/>
</dbReference>
<name>A0A336M4I4_CULSO</name>
<gene>
    <name evidence="6" type="primary">CSON012062</name>
</gene>
<dbReference type="PANTHER" id="PTHR11006">
    <property type="entry name" value="PROTEIN ARGININE N-METHYLTRANSFERASE"/>
    <property type="match status" value="1"/>
</dbReference>
<keyword evidence="1 4" id="KW-0489">Methyltransferase</keyword>
<evidence type="ECO:0000256" key="3">
    <source>
        <dbReference type="ARBA" id="ARBA00022691"/>
    </source>
</evidence>
<dbReference type="GO" id="GO:0016274">
    <property type="term" value="F:protein-arginine N-methyltransferase activity"/>
    <property type="evidence" value="ECO:0007669"/>
    <property type="project" value="InterPro"/>
</dbReference>
<dbReference type="AlphaFoldDB" id="A0A336M4I4"/>
<dbReference type="EMBL" id="UFQT01000550">
    <property type="protein sequence ID" value="SSX25176.1"/>
    <property type="molecule type" value="Genomic_DNA"/>
</dbReference>
<dbReference type="OMA" id="MVDSVTI"/>
<accession>A0A336M4I4</accession>
<dbReference type="GO" id="GO:0042054">
    <property type="term" value="F:histone methyltransferase activity"/>
    <property type="evidence" value="ECO:0007669"/>
    <property type="project" value="TreeGrafter"/>
</dbReference>
<reference evidence="6" key="1">
    <citation type="submission" date="2018-07" db="EMBL/GenBank/DDBJ databases">
        <authorList>
            <person name="Quirk P.G."/>
            <person name="Krulwich T.A."/>
        </authorList>
    </citation>
    <scope>NUCLEOTIDE SEQUENCE</scope>
</reference>
<dbReference type="VEuPathDB" id="VectorBase:CSON012062"/>
<keyword evidence="3 4" id="KW-0949">S-adenosyl-L-methionine</keyword>